<dbReference type="Gene3D" id="3.40.50.2000">
    <property type="entry name" value="Glycogen Phosphorylase B"/>
    <property type="match status" value="2"/>
</dbReference>
<dbReference type="eggNOG" id="COG0438">
    <property type="taxonomic scope" value="Bacteria"/>
</dbReference>
<dbReference type="GO" id="GO:0016757">
    <property type="term" value="F:glycosyltransferase activity"/>
    <property type="evidence" value="ECO:0007669"/>
    <property type="project" value="UniProtKB-KW"/>
</dbReference>
<keyword evidence="2 4" id="KW-0808">Transferase</keyword>
<dbReference type="Pfam" id="PF13439">
    <property type="entry name" value="Glyco_transf_4"/>
    <property type="match status" value="1"/>
</dbReference>
<gene>
    <name evidence="4" type="ORF">BN381_50021</name>
</gene>
<reference evidence="4 5" key="1">
    <citation type="journal article" date="2013" name="ISME J.">
        <title>Metabolic model for the filamentous 'Candidatus Microthrix parvicella' based on genomic and metagenomic analyses.</title>
        <authorList>
            <person name="Jon McIlroy S."/>
            <person name="Kristiansen R."/>
            <person name="Albertsen M."/>
            <person name="Michael Karst S."/>
            <person name="Rossetti S."/>
            <person name="Lund Nielsen J."/>
            <person name="Tandoi V."/>
            <person name="James Seviour R."/>
            <person name="Nielsen P.H."/>
        </authorList>
    </citation>
    <scope>NUCLEOTIDE SEQUENCE [LARGE SCALE GENOMIC DNA]</scope>
    <source>
        <strain evidence="4 5">RN1</strain>
    </source>
</reference>
<dbReference type="HOGENOM" id="CLU_699588_0_0_11"/>
<feature type="domain" description="Glycosyltransferase subfamily 4-like N-terminal" evidence="3">
    <location>
        <begin position="36"/>
        <end position="181"/>
    </location>
</feature>
<dbReference type="EMBL" id="CANL01000045">
    <property type="protein sequence ID" value="CCM64879.1"/>
    <property type="molecule type" value="Genomic_DNA"/>
</dbReference>
<comment type="caution">
    <text evidence="4">The sequence shown here is derived from an EMBL/GenBank/DDBJ whole genome shotgun (WGS) entry which is preliminary data.</text>
</comment>
<dbReference type="Proteomes" id="UP000018291">
    <property type="component" value="Unassembled WGS sequence"/>
</dbReference>
<dbReference type="EC" id="2.4.1.-" evidence="4"/>
<dbReference type="InterPro" id="IPR028098">
    <property type="entry name" value="Glyco_trans_4-like_N"/>
</dbReference>
<organism evidence="4 5">
    <name type="scientific">Candidatus Neomicrothrix parvicella RN1</name>
    <dbReference type="NCBI Taxonomy" id="1229780"/>
    <lineage>
        <taxon>Bacteria</taxon>
        <taxon>Bacillati</taxon>
        <taxon>Actinomycetota</taxon>
        <taxon>Acidimicrobiia</taxon>
        <taxon>Acidimicrobiales</taxon>
        <taxon>Microthrixaceae</taxon>
        <taxon>Candidatus Neomicrothrix</taxon>
    </lineage>
</organism>
<dbReference type="OrthoDB" id="9771846at2"/>
<accession>R4Z1U7</accession>
<sequence length="394" mass="44418">MSSVFWYAPFDNAAEMALAEELARHANLDLTVQSISERFGQPLTPRSHPDFTLVRDLPPPATERRGSNTVALRGWTAAERSIRRGRLVRRGHFDLLHLHTYNPITDWAAIPLLRRRTPIVVQSVHNVRPHDSVFPYRLETQLLGHGYRASSALVVAHDHLKRQLVEEFNVEPNRVATIPFPITLPVRPPGQARRTTRGRVTFLFFGTLRSNKGLPVLIEAIRDLDRQSGHASRIDFVVAGRGDPDLELAVRAAADELGNLTAEIGYVTNQRRQELYDQAHCVLLPYTSISAQSGVLYDAYSQRLPVIASKVGPIGETVREHRSGWVVKPNDRRALVDAILIASRSPLEMSDAADRGAAVAEHRTPRRTAEMLFDLYHRLLNPRVRCNHRSDLRQ</sequence>
<evidence type="ECO:0000313" key="5">
    <source>
        <dbReference type="Proteomes" id="UP000018291"/>
    </source>
</evidence>
<keyword evidence="1 4" id="KW-0328">Glycosyltransferase</keyword>
<proteinExistence type="predicted"/>
<dbReference type="STRING" id="1229780.BN381_50021"/>
<dbReference type="GO" id="GO:0009103">
    <property type="term" value="P:lipopolysaccharide biosynthetic process"/>
    <property type="evidence" value="ECO:0007669"/>
    <property type="project" value="TreeGrafter"/>
</dbReference>
<keyword evidence="5" id="KW-1185">Reference proteome</keyword>
<evidence type="ECO:0000313" key="4">
    <source>
        <dbReference type="EMBL" id="CCM64879.1"/>
    </source>
</evidence>
<protein>
    <submittedName>
        <fullName evidence="4">Putative glycosyl transferase</fullName>
        <ecNumber evidence="4">2.4.1.-</ecNumber>
    </submittedName>
</protein>
<evidence type="ECO:0000256" key="2">
    <source>
        <dbReference type="ARBA" id="ARBA00022679"/>
    </source>
</evidence>
<evidence type="ECO:0000259" key="3">
    <source>
        <dbReference type="Pfam" id="PF13439"/>
    </source>
</evidence>
<dbReference type="PANTHER" id="PTHR46401">
    <property type="entry name" value="GLYCOSYLTRANSFERASE WBBK-RELATED"/>
    <property type="match status" value="1"/>
</dbReference>
<name>R4Z1U7_9ACTN</name>
<dbReference type="CDD" id="cd03801">
    <property type="entry name" value="GT4_PimA-like"/>
    <property type="match status" value="1"/>
</dbReference>
<evidence type="ECO:0000256" key="1">
    <source>
        <dbReference type="ARBA" id="ARBA00022676"/>
    </source>
</evidence>
<dbReference type="PANTHER" id="PTHR46401:SF2">
    <property type="entry name" value="GLYCOSYLTRANSFERASE WBBK-RELATED"/>
    <property type="match status" value="1"/>
</dbReference>
<dbReference type="SUPFAM" id="SSF53756">
    <property type="entry name" value="UDP-Glycosyltransferase/glycogen phosphorylase"/>
    <property type="match status" value="1"/>
</dbReference>
<dbReference type="Pfam" id="PF13692">
    <property type="entry name" value="Glyco_trans_1_4"/>
    <property type="match status" value="1"/>
</dbReference>
<dbReference type="AlphaFoldDB" id="R4Z1U7"/>